<protein>
    <submittedName>
        <fullName evidence="2">Uncharacterized protein</fullName>
    </submittedName>
</protein>
<proteinExistence type="predicted"/>
<accession>A0A844FA77</accession>
<dbReference type="Proteomes" id="UP000462363">
    <property type="component" value="Unassembled WGS sequence"/>
</dbReference>
<evidence type="ECO:0000313" key="2">
    <source>
        <dbReference type="EMBL" id="MSS39219.1"/>
    </source>
</evidence>
<keyword evidence="1" id="KW-1133">Transmembrane helix</keyword>
<evidence type="ECO:0000313" key="3">
    <source>
        <dbReference type="Proteomes" id="UP000462363"/>
    </source>
</evidence>
<dbReference type="AlphaFoldDB" id="A0A844FA77"/>
<name>A0A844FA77_CLOSV</name>
<dbReference type="EMBL" id="VUMB01000004">
    <property type="protein sequence ID" value="MSS39219.1"/>
    <property type="molecule type" value="Genomic_DNA"/>
</dbReference>
<keyword evidence="1" id="KW-0472">Membrane</keyword>
<keyword evidence="1" id="KW-0812">Transmembrane</keyword>
<organism evidence="2 3">
    <name type="scientific">Clostridium scindens (strain JCM 10418 / VPI 12708)</name>
    <dbReference type="NCBI Taxonomy" id="29347"/>
    <lineage>
        <taxon>Bacteria</taxon>
        <taxon>Bacillati</taxon>
        <taxon>Bacillota</taxon>
        <taxon>Clostridia</taxon>
        <taxon>Lachnospirales</taxon>
        <taxon>Lachnospiraceae</taxon>
    </lineage>
</organism>
<sequence length="140" mass="16105">MKRFKMLLLLLLIFFAGLFFVSIDNNSHNISSYKEHPDTYTEGYVCHPATITPYTKASSVYPGPQKKTSFRRGSSFMLRMPVLHACCRIPFLLGLPAKYRRLLQLIGSLFASMIFMLQIWIIHQVDGKKRSPLYETGNLI</sequence>
<evidence type="ECO:0000256" key="1">
    <source>
        <dbReference type="SAM" id="Phobius"/>
    </source>
</evidence>
<feature type="transmembrane region" description="Helical" evidence="1">
    <location>
        <begin position="102"/>
        <end position="122"/>
    </location>
</feature>
<gene>
    <name evidence="2" type="ORF">FYJ37_02320</name>
</gene>
<comment type="caution">
    <text evidence="2">The sequence shown here is derived from an EMBL/GenBank/DDBJ whole genome shotgun (WGS) entry which is preliminary data.</text>
</comment>
<reference evidence="2 3" key="1">
    <citation type="submission" date="2019-08" db="EMBL/GenBank/DDBJ databases">
        <title>In-depth cultivation of the pig gut microbiome towards novel bacterial diversity and tailored functional studies.</title>
        <authorList>
            <person name="Wylensek D."/>
            <person name="Hitch T.C.A."/>
            <person name="Clavel T."/>
        </authorList>
    </citation>
    <scope>NUCLEOTIDE SEQUENCE [LARGE SCALE GENOMIC DNA]</scope>
    <source>
        <strain evidence="2 3">BL-389-WT-3D</strain>
    </source>
</reference>
<feature type="transmembrane region" description="Helical" evidence="1">
    <location>
        <begin position="76"/>
        <end position="95"/>
    </location>
</feature>